<name>A0A9N9DV27_9GLOM</name>
<keyword evidence="4" id="KW-1185">Reference proteome</keyword>
<feature type="non-terminal residue" evidence="3">
    <location>
        <position position="215"/>
    </location>
</feature>
<dbReference type="AlphaFoldDB" id="A0A9N9DV27"/>
<dbReference type="EMBL" id="CAJVPJ010004669">
    <property type="protein sequence ID" value="CAG8654440.1"/>
    <property type="molecule type" value="Genomic_DNA"/>
</dbReference>
<dbReference type="OrthoDB" id="10503334at2759"/>
<reference evidence="3" key="1">
    <citation type="submission" date="2021-06" db="EMBL/GenBank/DDBJ databases">
        <authorList>
            <person name="Kallberg Y."/>
            <person name="Tangrot J."/>
            <person name="Rosling A."/>
        </authorList>
    </citation>
    <scope>NUCLEOTIDE SEQUENCE</scope>
    <source>
        <strain evidence="3">IA702</strain>
    </source>
</reference>
<evidence type="ECO:0000256" key="1">
    <source>
        <dbReference type="SAM" id="Phobius"/>
    </source>
</evidence>
<dbReference type="Proteomes" id="UP000789572">
    <property type="component" value="Unassembled WGS sequence"/>
</dbReference>
<protein>
    <submittedName>
        <fullName evidence="3">473_t:CDS:1</fullName>
    </submittedName>
</protein>
<keyword evidence="1" id="KW-0812">Transmembrane</keyword>
<evidence type="ECO:0000313" key="4">
    <source>
        <dbReference type="Proteomes" id="UP000789572"/>
    </source>
</evidence>
<keyword evidence="2" id="KW-0732">Signal</keyword>
<keyword evidence="1" id="KW-1133">Transmembrane helix</keyword>
<accession>A0A9N9DV27</accession>
<comment type="caution">
    <text evidence="3">The sequence shown here is derived from an EMBL/GenBank/DDBJ whole genome shotgun (WGS) entry which is preliminary data.</text>
</comment>
<proteinExistence type="predicted"/>
<feature type="chain" id="PRO_5040437493" evidence="2">
    <location>
        <begin position="22"/>
        <end position="215"/>
    </location>
</feature>
<feature type="transmembrane region" description="Helical" evidence="1">
    <location>
        <begin position="65"/>
        <end position="85"/>
    </location>
</feature>
<evidence type="ECO:0000256" key="2">
    <source>
        <dbReference type="SAM" id="SignalP"/>
    </source>
</evidence>
<evidence type="ECO:0000313" key="3">
    <source>
        <dbReference type="EMBL" id="CAG8654440.1"/>
    </source>
</evidence>
<organism evidence="3 4">
    <name type="scientific">Paraglomus occultum</name>
    <dbReference type="NCBI Taxonomy" id="144539"/>
    <lineage>
        <taxon>Eukaryota</taxon>
        <taxon>Fungi</taxon>
        <taxon>Fungi incertae sedis</taxon>
        <taxon>Mucoromycota</taxon>
        <taxon>Glomeromycotina</taxon>
        <taxon>Glomeromycetes</taxon>
        <taxon>Paraglomerales</taxon>
        <taxon>Paraglomeraceae</taxon>
        <taxon>Paraglomus</taxon>
    </lineage>
</organism>
<gene>
    <name evidence="3" type="ORF">POCULU_LOCUS10123</name>
</gene>
<sequence>MRAFFLNLLVSLNIFLPASLSTFLVDGLTSQITLVRNTLQHYCACLLQMIFDPSNSIRQNKSMRMISPIITVTIISLLIAIFLAIRLLRLQKQLKQDEQFEYWKRSGPSAISTHSNATKPVNNELFEVNGHKLEEDMWFHEDDNSDASEEYVNNITGWYDGEYGYVRPSENEDEVSVSDEISLNDIKVEVNDEMNPEEANTYDDLRNDLIVPIIR</sequence>
<keyword evidence="1" id="KW-0472">Membrane</keyword>
<feature type="signal peptide" evidence="2">
    <location>
        <begin position="1"/>
        <end position="21"/>
    </location>
</feature>